<dbReference type="OrthoDB" id="1551006at2"/>
<dbReference type="eggNOG" id="ENOG502ZX3K">
    <property type="taxonomic scope" value="Bacteria"/>
</dbReference>
<evidence type="ECO:0000256" key="1">
    <source>
        <dbReference type="SAM" id="Phobius"/>
    </source>
</evidence>
<name>I3YS45_AEQSU</name>
<evidence type="ECO:0008006" key="4">
    <source>
        <dbReference type="Google" id="ProtNLM"/>
    </source>
</evidence>
<dbReference type="KEGG" id="asl:Aeqsu_0299"/>
<dbReference type="EMBL" id="CP003280">
    <property type="protein sequence ID" value="AFL79813.1"/>
    <property type="molecule type" value="Genomic_DNA"/>
</dbReference>
<keyword evidence="1" id="KW-0812">Transmembrane</keyword>
<dbReference type="Proteomes" id="UP000006049">
    <property type="component" value="Chromosome"/>
</dbReference>
<organism evidence="2 3">
    <name type="scientific">Aequorivita sublithincola (strain DSM 14238 / LMG 21431 / ACAM 643 / 9-3)</name>
    <dbReference type="NCBI Taxonomy" id="746697"/>
    <lineage>
        <taxon>Bacteria</taxon>
        <taxon>Pseudomonadati</taxon>
        <taxon>Bacteroidota</taxon>
        <taxon>Flavobacteriia</taxon>
        <taxon>Flavobacteriales</taxon>
        <taxon>Flavobacteriaceae</taxon>
        <taxon>Aequorivita</taxon>
    </lineage>
</organism>
<protein>
    <recommendedName>
        <fullName evidence="4">DUF4760 domain-containing protein</fullName>
    </recommendedName>
</protein>
<accession>I3YS45</accession>
<proteinExistence type="predicted"/>
<reference evidence="2 3" key="1">
    <citation type="submission" date="2012-06" db="EMBL/GenBank/DDBJ databases">
        <title>The complete genome of Aequorivita sublithincola DSM 14238.</title>
        <authorList>
            <consortium name="US DOE Joint Genome Institute (JGI-PGF)"/>
            <person name="Lucas S."/>
            <person name="Copeland A."/>
            <person name="Lapidus A."/>
            <person name="Goodwin L."/>
            <person name="Pitluck S."/>
            <person name="Peters L."/>
            <person name="Munk A.C.C."/>
            <person name="Kyrpides N."/>
            <person name="Mavromatis K."/>
            <person name="Pagani I."/>
            <person name="Ivanova N."/>
            <person name="Ovchinnikova G."/>
            <person name="Zeytun A."/>
            <person name="Detter J.C."/>
            <person name="Han C."/>
            <person name="Land M."/>
            <person name="Hauser L."/>
            <person name="Markowitz V."/>
            <person name="Cheng J.-F."/>
            <person name="Hugenholtz P."/>
            <person name="Woyke T."/>
            <person name="Wu D."/>
            <person name="Tindall B."/>
            <person name="Faehnrich R."/>
            <person name="Brambilla E."/>
            <person name="Klenk H.-P."/>
            <person name="Eisen J.A."/>
        </authorList>
    </citation>
    <scope>NUCLEOTIDE SEQUENCE [LARGE SCALE GENOMIC DNA]</scope>
    <source>
        <strain evidence="3">DSM 14238 / LMG 21431 / ACAM 643 / 9-3</strain>
    </source>
</reference>
<evidence type="ECO:0000313" key="3">
    <source>
        <dbReference type="Proteomes" id="UP000006049"/>
    </source>
</evidence>
<dbReference type="STRING" id="746697.Aeqsu_0299"/>
<dbReference type="RefSeq" id="WP_014781071.1">
    <property type="nucleotide sequence ID" value="NC_018013.1"/>
</dbReference>
<keyword evidence="3" id="KW-1185">Reference proteome</keyword>
<sequence>MDLTQIKLVLEIVGIIVTILGVPVAIYVFLAEKKRERLDRENGTYSTLDDRYIEFLKICLDHSELNIYEMDQKKPKNFTDDQISQRKIIIEILICLFERAYLMYSDQEDAIKKRQWSGWNTYMQNWMENKQFRVLWINYFNTQYDSQFLAHMNKLYHNSQGGIS</sequence>
<feature type="transmembrane region" description="Helical" evidence="1">
    <location>
        <begin position="12"/>
        <end position="30"/>
    </location>
</feature>
<keyword evidence="1" id="KW-1133">Transmembrane helix</keyword>
<dbReference type="HOGENOM" id="CLU_1624011_0_0_10"/>
<gene>
    <name evidence="2" type="ordered locus">Aeqsu_0299</name>
</gene>
<keyword evidence="1" id="KW-0472">Membrane</keyword>
<dbReference type="AlphaFoldDB" id="I3YS45"/>
<evidence type="ECO:0000313" key="2">
    <source>
        <dbReference type="EMBL" id="AFL79813.1"/>
    </source>
</evidence>